<keyword evidence="2" id="KW-1185">Reference proteome</keyword>
<organism evidence="1 2">
    <name type="scientific">Nemania bipapillata</name>
    <dbReference type="NCBI Taxonomy" id="110536"/>
    <lineage>
        <taxon>Eukaryota</taxon>
        <taxon>Fungi</taxon>
        <taxon>Dikarya</taxon>
        <taxon>Ascomycota</taxon>
        <taxon>Pezizomycotina</taxon>
        <taxon>Sordariomycetes</taxon>
        <taxon>Xylariomycetidae</taxon>
        <taxon>Xylariales</taxon>
        <taxon>Xylariaceae</taxon>
        <taxon>Nemania</taxon>
    </lineage>
</organism>
<name>A0ACC2IW09_9PEZI</name>
<accession>A0ACC2IW09</accession>
<dbReference type="Proteomes" id="UP001153334">
    <property type="component" value="Unassembled WGS sequence"/>
</dbReference>
<gene>
    <name evidence="1" type="ORF">ONZ43_g3636</name>
</gene>
<reference evidence="1" key="1">
    <citation type="submission" date="2022-11" db="EMBL/GenBank/DDBJ databases">
        <title>Genome Sequence of Nemania bipapillata.</title>
        <authorList>
            <person name="Buettner E."/>
        </authorList>
    </citation>
    <scope>NUCLEOTIDE SEQUENCE</scope>
    <source>
        <strain evidence="1">CP14</strain>
    </source>
</reference>
<sequence length="419" mass="46741">MSSPPAADNMYPVFLRMSNPPIIITLLETRWDAIRKRDSMALTKYTFKLPVDESHPVSPTCFENCAKDYESGQLSYQEFLDAALAHIDSNSPIRHLEDCDLVNLANLSTCGSMGVVAAAIKLCMLLDDGQRGLSQEAIDTLRRLEPSVASTELHPITPLSELPPLHRQIIIVAALRRGLSTFAIEILSSNPPPPPPEKSLFNLLDGAVCPVGSPTIFQQFPIEFWTVAVKARWVAPSPSLARLAVVEGPRGGPLLRALLDTKGLDVTLITDGDRLYRHLLWHVAEKHEDPSLLKDILARVRCKRLNPQLLRLVVSKREQGGVEMLTMLLDRGLDINYRDKTRVTVADQFHWQFTPDWYEVSLTALHQAVLKGNRDAVSFLIARGASVTEPDYHGHTPRTSALRAGRHEIVQLIDEVEKR</sequence>
<evidence type="ECO:0000313" key="2">
    <source>
        <dbReference type="Proteomes" id="UP001153334"/>
    </source>
</evidence>
<proteinExistence type="predicted"/>
<dbReference type="EMBL" id="JAPESX010000873">
    <property type="protein sequence ID" value="KAJ8119406.1"/>
    <property type="molecule type" value="Genomic_DNA"/>
</dbReference>
<evidence type="ECO:0000313" key="1">
    <source>
        <dbReference type="EMBL" id="KAJ8119406.1"/>
    </source>
</evidence>
<protein>
    <submittedName>
        <fullName evidence="1">Uncharacterized protein</fullName>
    </submittedName>
</protein>
<comment type="caution">
    <text evidence="1">The sequence shown here is derived from an EMBL/GenBank/DDBJ whole genome shotgun (WGS) entry which is preliminary data.</text>
</comment>